<dbReference type="Proteomes" id="UP001610432">
    <property type="component" value="Unassembled WGS sequence"/>
</dbReference>
<dbReference type="EMBL" id="JBFXLQ010000051">
    <property type="protein sequence ID" value="KAL2863524.1"/>
    <property type="molecule type" value="Genomic_DNA"/>
</dbReference>
<reference evidence="1 2" key="1">
    <citation type="submission" date="2024-07" db="EMBL/GenBank/DDBJ databases">
        <title>Section-level genome sequencing and comparative genomics of Aspergillus sections Usti and Cavernicolus.</title>
        <authorList>
            <consortium name="Lawrence Berkeley National Laboratory"/>
            <person name="Nybo J.L."/>
            <person name="Vesth T.C."/>
            <person name="Theobald S."/>
            <person name="Frisvad J.C."/>
            <person name="Larsen T.O."/>
            <person name="Kjaerboelling I."/>
            <person name="Rothschild-Mancinelli K."/>
            <person name="Lyhne E.K."/>
            <person name="Kogle M.E."/>
            <person name="Barry K."/>
            <person name="Clum A."/>
            <person name="Na H."/>
            <person name="Ledsgaard L."/>
            <person name="Lin J."/>
            <person name="Lipzen A."/>
            <person name="Kuo A."/>
            <person name="Riley R."/>
            <person name="Mondo S."/>
            <person name="Labutti K."/>
            <person name="Haridas S."/>
            <person name="Pangalinan J."/>
            <person name="Salamov A.A."/>
            <person name="Simmons B.A."/>
            <person name="Magnuson J.K."/>
            <person name="Chen J."/>
            <person name="Drula E."/>
            <person name="Henrissat B."/>
            <person name="Wiebenga A."/>
            <person name="Lubbers R.J."/>
            <person name="Gomes A.C."/>
            <person name="Macurrencykelacurrency M.R."/>
            <person name="Stajich J."/>
            <person name="Grigoriev I.V."/>
            <person name="Mortensen U.H."/>
            <person name="De Vries R.P."/>
            <person name="Baker S.E."/>
            <person name="Andersen M.R."/>
        </authorList>
    </citation>
    <scope>NUCLEOTIDE SEQUENCE [LARGE SCALE GENOMIC DNA]</scope>
    <source>
        <strain evidence="1 2">CBS 449.75</strain>
    </source>
</reference>
<comment type="caution">
    <text evidence="1">The sequence shown here is derived from an EMBL/GenBank/DDBJ whole genome shotgun (WGS) entry which is preliminary data.</text>
</comment>
<evidence type="ECO:0008006" key="3">
    <source>
        <dbReference type="Google" id="ProtNLM"/>
    </source>
</evidence>
<organism evidence="1 2">
    <name type="scientific">Aspergillus lucknowensis</name>
    <dbReference type="NCBI Taxonomy" id="176173"/>
    <lineage>
        <taxon>Eukaryota</taxon>
        <taxon>Fungi</taxon>
        <taxon>Dikarya</taxon>
        <taxon>Ascomycota</taxon>
        <taxon>Pezizomycotina</taxon>
        <taxon>Eurotiomycetes</taxon>
        <taxon>Eurotiomycetidae</taxon>
        <taxon>Eurotiales</taxon>
        <taxon>Aspergillaceae</taxon>
        <taxon>Aspergillus</taxon>
        <taxon>Aspergillus subgen. Nidulantes</taxon>
    </lineage>
</organism>
<evidence type="ECO:0000313" key="2">
    <source>
        <dbReference type="Proteomes" id="UP001610432"/>
    </source>
</evidence>
<accession>A0ABR4LG63</accession>
<dbReference type="RefSeq" id="XP_070882503.1">
    <property type="nucleotide sequence ID" value="XM_071026333.1"/>
</dbReference>
<sequence length="54" mass="6268">MNDMLDTRLPYGLLSVGLFLDMPDTGKRNAMVMVVDQFTKRMTMIPGRNYWTLI</sequence>
<keyword evidence="2" id="KW-1185">Reference proteome</keyword>
<name>A0ABR4LG63_9EURO</name>
<protein>
    <recommendedName>
        <fullName evidence="3">Integrase catalytic domain-containing protein</fullName>
    </recommendedName>
</protein>
<evidence type="ECO:0000313" key="1">
    <source>
        <dbReference type="EMBL" id="KAL2863524.1"/>
    </source>
</evidence>
<dbReference type="GeneID" id="98141405"/>
<gene>
    <name evidence="1" type="ORF">BJX67DRAFT_260879</name>
</gene>
<proteinExistence type="predicted"/>